<protein>
    <recommendedName>
        <fullName evidence="7">Glucosyl-3-phosphoglycerate synthase</fullName>
        <ecNumber evidence="6">2.4.1.266</ecNumber>
    </recommendedName>
</protein>
<dbReference type="InterPro" id="IPR001173">
    <property type="entry name" value="Glyco_trans_2-like"/>
</dbReference>
<organism evidence="11 12">
    <name type="scientific">Syntrophomonas wolfei subsp. wolfei (strain DSM 2245B / Goettingen)</name>
    <dbReference type="NCBI Taxonomy" id="335541"/>
    <lineage>
        <taxon>Bacteria</taxon>
        <taxon>Bacillati</taxon>
        <taxon>Bacillota</taxon>
        <taxon>Clostridia</taxon>
        <taxon>Eubacteriales</taxon>
        <taxon>Syntrophomonadaceae</taxon>
        <taxon>Syntrophomonas</taxon>
    </lineage>
</organism>
<dbReference type="InterPro" id="IPR050256">
    <property type="entry name" value="Glycosyltransferase_2"/>
</dbReference>
<evidence type="ECO:0000256" key="7">
    <source>
        <dbReference type="ARBA" id="ARBA00040894"/>
    </source>
</evidence>
<evidence type="ECO:0000256" key="2">
    <source>
        <dbReference type="ARBA" id="ARBA00006739"/>
    </source>
</evidence>
<dbReference type="Proteomes" id="UP000001968">
    <property type="component" value="Chromosome"/>
</dbReference>
<dbReference type="RefSeq" id="WP_011640027.1">
    <property type="nucleotide sequence ID" value="NC_008346.1"/>
</dbReference>
<dbReference type="EC" id="2.4.1.266" evidence="6"/>
<comment type="similarity">
    <text evidence="2">Belongs to the glycosyltransferase 2 family.</text>
</comment>
<reference evidence="12" key="1">
    <citation type="journal article" date="2010" name="Environ. Microbiol.">
        <title>The genome of Syntrophomonas wolfei: new insights into syntrophic metabolism and biohydrogen production.</title>
        <authorList>
            <person name="Sieber J.R."/>
            <person name="Sims D.R."/>
            <person name="Han C."/>
            <person name="Kim E."/>
            <person name="Lykidis A."/>
            <person name="Lapidus A.L."/>
            <person name="McDonnald E."/>
            <person name="Rohlin L."/>
            <person name="Culley D.E."/>
            <person name="Gunsalus R."/>
            <person name="McInerney M.J."/>
        </authorList>
    </citation>
    <scope>NUCLEOTIDE SEQUENCE [LARGE SCALE GENOMIC DNA]</scope>
    <source>
        <strain evidence="12">DSM 2245B / Goettingen</strain>
    </source>
</reference>
<keyword evidence="3" id="KW-0328">Glycosyltransferase</keyword>
<evidence type="ECO:0000256" key="8">
    <source>
        <dbReference type="ARBA" id="ARBA00048689"/>
    </source>
</evidence>
<comment type="catalytic activity">
    <reaction evidence="9">
        <text>an NDP-alpha-D-glucose + (2R)-3-phosphoglycerate = (2R)-2-O-(alpha-D-glucopyranosyl)-3-phospho-glycerate + a ribonucleoside 5'-diphosphate + H(+)</text>
        <dbReference type="Rhea" id="RHEA:47244"/>
        <dbReference type="ChEBI" id="CHEBI:15378"/>
        <dbReference type="ChEBI" id="CHEBI:57930"/>
        <dbReference type="ChEBI" id="CHEBI:58272"/>
        <dbReference type="ChEBI" id="CHEBI:62600"/>
        <dbReference type="ChEBI" id="CHEBI:76533"/>
        <dbReference type="EC" id="2.4.1.266"/>
    </reaction>
    <physiologicalReaction direction="left-to-right" evidence="9">
        <dbReference type="Rhea" id="RHEA:47245"/>
    </physiologicalReaction>
</comment>
<comment type="cofactor">
    <cofactor evidence="1">
        <name>Mg(2+)</name>
        <dbReference type="ChEBI" id="CHEBI:18420"/>
    </cofactor>
</comment>
<evidence type="ECO:0000256" key="3">
    <source>
        <dbReference type="ARBA" id="ARBA00022676"/>
    </source>
</evidence>
<proteinExistence type="inferred from homology"/>
<accession>Q0AZD2</accession>
<dbReference type="SUPFAM" id="SSF53448">
    <property type="entry name" value="Nucleotide-diphospho-sugar transferases"/>
    <property type="match status" value="1"/>
</dbReference>
<evidence type="ECO:0000256" key="9">
    <source>
        <dbReference type="ARBA" id="ARBA00048997"/>
    </source>
</evidence>
<dbReference type="EMBL" id="CP000448">
    <property type="protein sequence ID" value="ABI67922.1"/>
    <property type="molecule type" value="Genomic_DNA"/>
</dbReference>
<dbReference type="Gene3D" id="3.90.550.10">
    <property type="entry name" value="Spore Coat Polysaccharide Biosynthesis Protein SpsA, Chain A"/>
    <property type="match status" value="1"/>
</dbReference>
<dbReference type="PANTHER" id="PTHR48090">
    <property type="entry name" value="UNDECAPRENYL-PHOSPHATE 4-DEOXY-4-FORMAMIDO-L-ARABINOSE TRANSFERASE-RELATED"/>
    <property type="match status" value="1"/>
</dbReference>
<dbReference type="GO" id="GO:0016757">
    <property type="term" value="F:glycosyltransferase activity"/>
    <property type="evidence" value="ECO:0007669"/>
    <property type="project" value="UniProtKB-KW"/>
</dbReference>
<evidence type="ECO:0000256" key="1">
    <source>
        <dbReference type="ARBA" id="ARBA00001946"/>
    </source>
</evidence>
<comment type="catalytic activity">
    <reaction evidence="8">
        <text>(2R)-3-phosphoglycerate + UDP-alpha-D-glucose = (2R)-2-O-(alpha-D-glucopyranosyl)-3-phospho-glycerate + UDP + H(+)</text>
        <dbReference type="Rhea" id="RHEA:31319"/>
        <dbReference type="ChEBI" id="CHEBI:15378"/>
        <dbReference type="ChEBI" id="CHEBI:58223"/>
        <dbReference type="ChEBI" id="CHEBI:58272"/>
        <dbReference type="ChEBI" id="CHEBI:58885"/>
        <dbReference type="ChEBI" id="CHEBI:62600"/>
        <dbReference type="EC" id="2.4.1.266"/>
    </reaction>
    <physiologicalReaction direction="left-to-right" evidence="8">
        <dbReference type="Rhea" id="RHEA:31320"/>
    </physiologicalReaction>
</comment>
<dbReference type="STRING" id="335541.Swol_0593"/>
<dbReference type="AlphaFoldDB" id="Q0AZD2"/>
<feature type="domain" description="Glycosyltransferase 2-like" evidence="10">
    <location>
        <begin position="5"/>
        <end position="72"/>
    </location>
</feature>
<dbReference type="HOGENOM" id="CLU_033536_6_0_9"/>
<dbReference type="eggNOG" id="COG1215">
    <property type="taxonomic scope" value="Bacteria"/>
</dbReference>
<evidence type="ECO:0000313" key="11">
    <source>
        <dbReference type="EMBL" id="ABI67922.1"/>
    </source>
</evidence>
<keyword evidence="4 11" id="KW-0808">Transferase</keyword>
<name>Q0AZD2_SYNWW</name>
<dbReference type="CDD" id="cd04179">
    <property type="entry name" value="DPM_DPG-synthase_like"/>
    <property type="match status" value="1"/>
</dbReference>
<evidence type="ECO:0000256" key="5">
    <source>
        <dbReference type="ARBA" id="ARBA00022842"/>
    </source>
</evidence>
<evidence type="ECO:0000259" key="10">
    <source>
        <dbReference type="Pfam" id="PF00535"/>
    </source>
</evidence>
<evidence type="ECO:0000256" key="6">
    <source>
        <dbReference type="ARBA" id="ARBA00039022"/>
    </source>
</evidence>
<gene>
    <name evidence="11" type="ordered locus">Swol_0593</name>
</gene>
<dbReference type="CAZy" id="GT2">
    <property type="family name" value="Glycosyltransferase Family 2"/>
</dbReference>
<evidence type="ECO:0000313" key="12">
    <source>
        <dbReference type="Proteomes" id="UP000001968"/>
    </source>
</evidence>
<dbReference type="Pfam" id="PF00535">
    <property type="entry name" value="Glycos_transf_2"/>
    <property type="match status" value="1"/>
</dbReference>
<dbReference type="OrthoDB" id="9810303at2"/>
<keyword evidence="5" id="KW-0460">Magnesium</keyword>
<dbReference type="KEGG" id="swo:Swol_0593"/>
<keyword evidence="12" id="KW-1185">Reference proteome</keyword>
<sequence>MKNITVVIPAYNEEERIGETLQAVKSIPGISRVIVVSDGSTDATASRAREEGVEVLELYPNRGKGGAMNAVLPFLNLEQREPSLSAEATELGFVPQLSTREHYTADSSANLLLPQLEGKAADIVIFLDADLGASASQASRLIEPVAKGMADLSIASFPPPQKKGGFGLVKGTAAWLIRKVGKMEARAPLSGQRAMTREVLQAVTPFNEGYGVELGMSVNALLQGFKLIEVPTTMSHNESGRDLKGFFHRGRQFWDVLRVIGDLRRKGI</sequence>
<evidence type="ECO:0000256" key="4">
    <source>
        <dbReference type="ARBA" id="ARBA00022679"/>
    </source>
</evidence>
<dbReference type="PANTHER" id="PTHR48090:SF10">
    <property type="entry name" value="GLUCOSYL-3-PHOSPHOGLYCERATE SYNTHASE"/>
    <property type="match status" value="1"/>
</dbReference>
<dbReference type="InterPro" id="IPR029044">
    <property type="entry name" value="Nucleotide-diphossugar_trans"/>
</dbReference>